<protein>
    <submittedName>
        <fullName evidence="1">Uncharacterized protein</fullName>
    </submittedName>
</protein>
<proteinExistence type="predicted"/>
<gene>
    <name evidence="1" type="ORF">HPB50_011859</name>
</gene>
<dbReference type="EMBL" id="CM023481">
    <property type="protein sequence ID" value="KAH6946146.1"/>
    <property type="molecule type" value="Genomic_DNA"/>
</dbReference>
<accession>A0ACB7TJ48</accession>
<keyword evidence="2" id="KW-1185">Reference proteome</keyword>
<sequence length="129" mass="14890">MMLAPLQKDCHHSYVQTASRNLRKIGRKVGVDLVFSSPVRLSGLCKKANSQSKAREVCPIQRRDPYVTCTERVVYSVPLTCYKMYVGQTGECFNARLTKHNYRCSKKDADPLSFHCRGYDCVPKQKRRW</sequence>
<name>A0ACB7TJ48_HYAAI</name>
<evidence type="ECO:0000313" key="2">
    <source>
        <dbReference type="Proteomes" id="UP000821845"/>
    </source>
</evidence>
<evidence type="ECO:0000313" key="1">
    <source>
        <dbReference type="EMBL" id="KAH6946146.1"/>
    </source>
</evidence>
<dbReference type="Proteomes" id="UP000821845">
    <property type="component" value="Chromosome 1"/>
</dbReference>
<reference evidence="1" key="1">
    <citation type="submission" date="2020-05" db="EMBL/GenBank/DDBJ databases">
        <title>Large-scale comparative analyses of tick genomes elucidate their genetic diversity and vector capacities.</title>
        <authorList>
            <person name="Jia N."/>
            <person name="Wang J."/>
            <person name="Shi W."/>
            <person name="Du L."/>
            <person name="Sun Y."/>
            <person name="Zhan W."/>
            <person name="Jiang J."/>
            <person name="Wang Q."/>
            <person name="Zhang B."/>
            <person name="Ji P."/>
            <person name="Sakyi L.B."/>
            <person name="Cui X."/>
            <person name="Yuan T."/>
            <person name="Jiang B."/>
            <person name="Yang W."/>
            <person name="Lam T.T.-Y."/>
            <person name="Chang Q."/>
            <person name="Ding S."/>
            <person name="Wang X."/>
            <person name="Zhu J."/>
            <person name="Ruan X."/>
            <person name="Zhao L."/>
            <person name="Wei J."/>
            <person name="Que T."/>
            <person name="Du C."/>
            <person name="Cheng J."/>
            <person name="Dai P."/>
            <person name="Han X."/>
            <person name="Huang E."/>
            <person name="Gao Y."/>
            <person name="Liu J."/>
            <person name="Shao H."/>
            <person name="Ye R."/>
            <person name="Li L."/>
            <person name="Wei W."/>
            <person name="Wang X."/>
            <person name="Wang C."/>
            <person name="Yang T."/>
            <person name="Huo Q."/>
            <person name="Li W."/>
            <person name="Guo W."/>
            <person name="Chen H."/>
            <person name="Zhou L."/>
            <person name="Ni X."/>
            <person name="Tian J."/>
            <person name="Zhou Y."/>
            <person name="Sheng Y."/>
            <person name="Liu T."/>
            <person name="Pan Y."/>
            <person name="Xia L."/>
            <person name="Li J."/>
            <person name="Zhao F."/>
            <person name="Cao W."/>
        </authorList>
    </citation>
    <scope>NUCLEOTIDE SEQUENCE</scope>
    <source>
        <strain evidence="1">Hyas-2018</strain>
    </source>
</reference>
<comment type="caution">
    <text evidence="1">The sequence shown here is derived from an EMBL/GenBank/DDBJ whole genome shotgun (WGS) entry which is preliminary data.</text>
</comment>
<organism evidence="1 2">
    <name type="scientific">Hyalomma asiaticum</name>
    <name type="common">Tick</name>
    <dbReference type="NCBI Taxonomy" id="266040"/>
    <lineage>
        <taxon>Eukaryota</taxon>
        <taxon>Metazoa</taxon>
        <taxon>Ecdysozoa</taxon>
        <taxon>Arthropoda</taxon>
        <taxon>Chelicerata</taxon>
        <taxon>Arachnida</taxon>
        <taxon>Acari</taxon>
        <taxon>Parasitiformes</taxon>
        <taxon>Ixodida</taxon>
        <taxon>Ixodoidea</taxon>
        <taxon>Ixodidae</taxon>
        <taxon>Hyalomminae</taxon>
        <taxon>Hyalomma</taxon>
    </lineage>
</organism>